<evidence type="ECO:0000313" key="2">
    <source>
        <dbReference type="Proteomes" id="UP000271010"/>
    </source>
</evidence>
<evidence type="ECO:0000313" key="1">
    <source>
        <dbReference type="EMBL" id="RNI27321.1"/>
    </source>
</evidence>
<evidence type="ECO:0008006" key="3">
    <source>
        <dbReference type="Google" id="ProtNLM"/>
    </source>
</evidence>
<dbReference type="EMBL" id="RJJE01000017">
    <property type="protein sequence ID" value="RNI27321.1"/>
    <property type="molecule type" value="Genomic_DNA"/>
</dbReference>
<sequence length="152" mass="17580">MTKAELKKPNGDVFLVAERAADNSYIHAQWVGIQSLDTVMEGGTFYIEMLKQQPCPRLLNDHKELIGPWDIANDWIVQFWTPKVMELGLQYMAQVLAPGIYGKMSFHQLHQRISDQFQIKMFEDVPTAMDWLLRVDKENTSKDSPQKTNPQQ</sequence>
<name>A0A3M9MP83_9BACT</name>
<dbReference type="Proteomes" id="UP000271010">
    <property type="component" value="Unassembled WGS sequence"/>
</dbReference>
<organism evidence="1 2">
    <name type="scientific">Rufibacter immobilis</name>
    <dbReference type="NCBI Taxonomy" id="1348778"/>
    <lineage>
        <taxon>Bacteria</taxon>
        <taxon>Pseudomonadati</taxon>
        <taxon>Bacteroidota</taxon>
        <taxon>Cytophagia</taxon>
        <taxon>Cytophagales</taxon>
        <taxon>Hymenobacteraceae</taxon>
        <taxon>Rufibacter</taxon>
    </lineage>
</organism>
<dbReference type="RefSeq" id="WP_123133790.1">
    <property type="nucleotide sequence ID" value="NZ_RJJE01000017.1"/>
</dbReference>
<gene>
    <name evidence="1" type="ORF">EFA69_14335</name>
</gene>
<dbReference type="OrthoDB" id="882485at2"/>
<accession>A0A3M9MP83</accession>
<reference evidence="1 2" key="1">
    <citation type="submission" date="2018-11" db="EMBL/GenBank/DDBJ databases">
        <title>Rufibacter latericius sp. nov., isolated from water in Baiyang Lake.</title>
        <authorList>
            <person name="Yang Y."/>
        </authorList>
    </citation>
    <scope>NUCLEOTIDE SEQUENCE [LARGE SCALE GENOMIC DNA]</scope>
    <source>
        <strain evidence="1 2">MCC P1</strain>
    </source>
</reference>
<proteinExistence type="predicted"/>
<dbReference type="AlphaFoldDB" id="A0A3M9MP83"/>
<protein>
    <recommendedName>
        <fullName evidence="3">STAS/SEC14 domain-containing protein</fullName>
    </recommendedName>
</protein>
<keyword evidence="2" id="KW-1185">Reference proteome</keyword>
<comment type="caution">
    <text evidence="1">The sequence shown here is derived from an EMBL/GenBank/DDBJ whole genome shotgun (WGS) entry which is preliminary data.</text>
</comment>